<dbReference type="PROSITE" id="PS50238">
    <property type="entry name" value="RHOGAP"/>
    <property type="match status" value="1"/>
</dbReference>
<feature type="compositionally biased region" description="Basic and acidic residues" evidence="2">
    <location>
        <begin position="746"/>
        <end position="786"/>
    </location>
</feature>
<feature type="compositionally biased region" description="Polar residues" evidence="2">
    <location>
        <begin position="630"/>
        <end position="639"/>
    </location>
</feature>
<dbReference type="Pfam" id="PF00620">
    <property type="entry name" value="RhoGAP"/>
    <property type="match status" value="1"/>
</dbReference>
<dbReference type="SMART" id="SM00324">
    <property type="entry name" value="RhoGAP"/>
    <property type="match status" value="1"/>
</dbReference>
<name>A0A165HIA6_XYLHT</name>
<feature type="compositionally biased region" description="Polar residues" evidence="2">
    <location>
        <begin position="534"/>
        <end position="546"/>
    </location>
</feature>
<dbReference type="GO" id="GO:0060237">
    <property type="term" value="P:regulation of fungal-type cell wall organization"/>
    <property type="evidence" value="ECO:0007669"/>
    <property type="project" value="TreeGrafter"/>
</dbReference>
<protein>
    <submittedName>
        <fullName evidence="4">RhoGAP-domain-containing protein</fullName>
    </submittedName>
</protein>
<feature type="compositionally biased region" description="Pro residues" evidence="2">
    <location>
        <begin position="308"/>
        <end position="317"/>
    </location>
</feature>
<dbReference type="GO" id="GO:0007165">
    <property type="term" value="P:signal transduction"/>
    <property type="evidence" value="ECO:0007669"/>
    <property type="project" value="InterPro"/>
</dbReference>
<dbReference type="SUPFAM" id="SSF48350">
    <property type="entry name" value="GTPase activation domain, GAP"/>
    <property type="match status" value="1"/>
</dbReference>
<dbReference type="OrthoDB" id="3196451at2759"/>
<dbReference type="InterPro" id="IPR000198">
    <property type="entry name" value="RhoGAP_dom"/>
</dbReference>
<feature type="compositionally biased region" description="Low complexity" evidence="2">
    <location>
        <begin position="415"/>
        <end position="426"/>
    </location>
</feature>
<dbReference type="InParanoid" id="A0A165HIA6"/>
<feature type="compositionally biased region" description="Pro residues" evidence="2">
    <location>
        <begin position="555"/>
        <end position="565"/>
    </location>
</feature>
<dbReference type="STRING" id="1328760.A0A165HIA6"/>
<dbReference type="GO" id="GO:0005096">
    <property type="term" value="F:GTPase activator activity"/>
    <property type="evidence" value="ECO:0007669"/>
    <property type="project" value="UniProtKB-KW"/>
</dbReference>
<feature type="compositionally biased region" description="Low complexity" evidence="2">
    <location>
        <begin position="675"/>
        <end position="689"/>
    </location>
</feature>
<dbReference type="OMA" id="REHRRSW"/>
<feature type="compositionally biased region" description="Low complexity" evidence="2">
    <location>
        <begin position="342"/>
        <end position="370"/>
    </location>
</feature>
<dbReference type="PANTHER" id="PTHR15228">
    <property type="entry name" value="SPERMATHECAL PHYSIOLOGY VARIANT"/>
    <property type="match status" value="1"/>
</dbReference>
<feature type="compositionally biased region" description="Pro residues" evidence="2">
    <location>
        <begin position="1"/>
        <end position="10"/>
    </location>
</feature>
<feature type="compositionally biased region" description="Low complexity" evidence="2">
    <location>
        <begin position="734"/>
        <end position="744"/>
    </location>
</feature>
<reference evidence="4 5" key="1">
    <citation type="journal article" date="2016" name="Fungal Biol.">
        <title>The genome of Xylona heveae provides a window into fungal endophytism.</title>
        <authorList>
            <person name="Gazis R."/>
            <person name="Kuo A."/>
            <person name="Riley R."/>
            <person name="LaButti K."/>
            <person name="Lipzen A."/>
            <person name="Lin J."/>
            <person name="Amirebrahimi M."/>
            <person name="Hesse C.N."/>
            <person name="Spatafora J.W."/>
            <person name="Henrissat B."/>
            <person name="Hainaut M."/>
            <person name="Grigoriev I.V."/>
            <person name="Hibbett D.S."/>
        </authorList>
    </citation>
    <scope>NUCLEOTIDE SEQUENCE [LARGE SCALE GENOMIC DNA]</scope>
    <source>
        <strain evidence="4 5">TC161</strain>
    </source>
</reference>
<dbReference type="EMBL" id="KV407457">
    <property type="protein sequence ID" value="KZF23561.1"/>
    <property type="molecule type" value="Genomic_DNA"/>
</dbReference>
<feature type="compositionally biased region" description="Basic and acidic residues" evidence="2">
    <location>
        <begin position="566"/>
        <end position="577"/>
    </location>
</feature>
<feature type="compositionally biased region" description="Polar residues" evidence="2">
    <location>
        <begin position="469"/>
        <end position="482"/>
    </location>
</feature>
<dbReference type="InterPro" id="IPR008936">
    <property type="entry name" value="Rho_GTPase_activation_prot"/>
</dbReference>
<feature type="compositionally biased region" description="Low complexity" evidence="2">
    <location>
        <begin position="20"/>
        <end position="32"/>
    </location>
</feature>
<keyword evidence="1" id="KW-0343">GTPase activation</keyword>
<dbReference type="AlphaFoldDB" id="A0A165HIA6"/>
<dbReference type="GO" id="GO:0005938">
    <property type="term" value="C:cell cortex"/>
    <property type="evidence" value="ECO:0007669"/>
    <property type="project" value="TreeGrafter"/>
</dbReference>
<accession>A0A165HIA6</accession>
<evidence type="ECO:0000256" key="2">
    <source>
        <dbReference type="SAM" id="MobiDB-lite"/>
    </source>
</evidence>
<dbReference type="Proteomes" id="UP000076632">
    <property type="component" value="Unassembled WGS sequence"/>
</dbReference>
<evidence type="ECO:0000256" key="1">
    <source>
        <dbReference type="ARBA" id="ARBA00022468"/>
    </source>
</evidence>
<feature type="compositionally biased region" description="Polar residues" evidence="2">
    <location>
        <begin position="711"/>
        <end position="733"/>
    </location>
</feature>
<evidence type="ECO:0000313" key="4">
    <source>
        <dbReference type="EMBL" id="KZF23561.1"/>
    </source>
</evidence>
<evidence type="ECO:0000313" key="5">
    <source>
        <dbReference type="Proteomes" id="UP000076632"/>
    </source>
</evidence>
<dbReference type="GeneID" id="28896139"/>
<dbReference type="CDD" id="cd04396">
    <property type="entry name" value="RhoGAP_fSAC7_BAG7"/>
    <property type="match status" value="1"/>
</dbReference>
<dbReference type="Gene3D" id="1.10.555.10">
    <property type="entry name" value="Rho GTPase activation protein"/>
    <property type="match status" value="1"/>
</dbReference>
<gene>
    <name evidence="4" type="ORF">L228DRAFT_238114</name>
</gene>
<feature type="region of interest" description="Disordered" evidence="2">
    <location>
        <begin position="297"/>
        <end position="835"/>
    </location>
</feature>
<organism evidence="4 5">
    <name type="scientific">Xylona heveae (strain CBS 132557 / TC161)</name>
    <dbReference type="NCBI Taxonomy" id="1328760"/>
    <lineage>
        <taxon>Eukaryota</taxon>
        <taxon>Fungi</taxon>
        <taxon>Dikarya</taxon>
        <taxon>Ascomycota</taxon>
        <taxon>Pezizomycotina</taxon>
        <taxon>Xylonomycetes</taxon>
        <taxon>Xylonales</taxon>
        <taxon>Xylonaceae</taxon>
        <taxon>Xylona</taxon>
    </lineage>
</organism>
<dbReference type="InterPro" id="IPR051025">
    <property type="entry name" value="RhoGAP"/>
</dbReference>
<keyword evidence="5" id="KW-1185">Reference proteome</keyword>
<feature type="compositionally biased region" description="Polar residues" evidence="2">
    <location>
        <begin position="597"/>
        <end position="621"/>
    </location>
</feature>
<dbReference type="RefSeq" id="XP_018189116.1">
    <property type="nucleotide sequence ID" value="XM_018331002.1"/>
</dbReference>
<dbReference type="PANTHER" id="PTHR15228:SF25">
    <property type="entry name" value="F-BAR DOMAIN-CONTAINING PROTEIN"/>
    <property type="match status" value="1"/>
</dbReference>
<sequence length="835" mass="90123">MATKNQPPPSARHNLPPTHAPAQPSSQAASPPSKRDLISWWRQFKKNAKREEDKVEAPTGIFGVPLQVSIRYANVAISLTDGNGQSFIYGYVPIIVAKCGVYLKEKATTVEGIFRLSGSAKRIKDLQTLFDSPDRYGKGLDWSGYTVHDAANILRRYLNQLPEPIIPLEFYDRFREPLRTHQTQAVGDLEAQNQDSGDFDYDAAIKEYQQLITELPPLNRQLLLYILDLLAVFASKSDINRMTAANLAAIFQPGMLSHPQHDMAPPEYRLCQNVLVFLIENQDNFLIGMSGTAADEKTVKEVQSGPATPQPGTPSTPRPGQAKAPVVRTASNASAGADSVRRFGGVRRNVSVSSRNSKQSTTSPSPASPAYGIGGGSGVHRSNTVPSKRSPALASHRFNRHGENAQPERAISRSPVAAVAQPPAIAREQIIEPPTKPDQHVQAPSTSLAKAEPANVASVPFAAEKDGTQESAGTSDQQQTELSPPPVLGQHAGTTPIKERGFASIFSKSPSSDTERKEPRPPNKLRKKRAPGSANPSAQSSTNSLHGNFAASEPVIPPGPVPELPSHPREDTPHRDSGFSPPVLSNTQPTPPGEESLQLNDSAMQHSLQAPNDSSMHQASGATLRPAVSPTLSYHSHSSITDHSDMEQSDDPNSVEQREKRRRWRLSFSPKSEQQRLGSGHSGSQLGSQAGAEHSTSTVGSYSRARRSLAVENQSAQETLPSGLSDAPQSNIETASSSTITATAPKESEKKGPIDWFRGKLQERKEREAEKERAKSPPPDPSERGSRKSLAAAVDPAAPRQKSLEDVTEEGQVNASTPPTSSRSDRPQTQRGEGS</sequence>
<feature type="compositionally biased region" description="Basic and acidic residues" evidence="2">
    <location>
        <begin position="823"/>
        <end position="835"/>
    </location>
</feature>
<feature type="domain" description="Rho-GAP" evidence="3">
    <location>
        <begin position="77"/>
        <end position="286"/>
    </location>
</feature>
<proteinExistence type="predicted"/>
<feature type="region of interest" description="Disordered" evidence="2">
    <location>
        <begin position="1"/>
        <end position="35"/>
    </location>
</feature>
<evidence type="ECO:0000259" key="3">
    <source>
        <dbReference type="PROSITE" id="PS50238"/>
    </source>
</evidence>